<dbReference type="InterPro" id="IPR036875">
    <property type="entry name" value="Znf_CCHC_sf"/>
</dbReference>
<feature type="region of interest" description="Disordered" evidence="2">
    <location>
        <begin position="37"/>
        <end position="68"/>
    </location>
</feature>
<dbReference type="Proteomes" id="UP001642540">
    <property type="component" value="Unassembled WGS sequence"/>
</dbReference>
<feature type="compositionally biased region" description="Gly residues" evidence="2">
    <location>
        <begin position="559"/>
        <end position="570"/>
    </location>
</feature>
<organism evidence="4 5">
    <name type="scientific">Orchesella dallaii</name>
    <dbReference type="NCBI Taxonomy" id="48710"/>
    <lineage>
        <taxon>Eukaryota</taxon>
        <taxon>Metazoa</taxon>
        <taxon>Ecdysozoa</taxon>
        <taxon>Arthropoda</taxon>
        <taxon>Hexapoda</taxon>
        <taxon>Collembola</taxon>
        <taxon>Entomobryomorpha</taxon>
        <taxon>Entomobryoidea</taxon>
        <taxon>Orchesellidae</taxon>
        <taxon>Orchesellinae</taxon>
        <taxon>Orchesella</taxon>
    </lineage>
</organism>
<keyword evidence="5" id="KW-1185">Reference proteome</keyword>
<feature type="region of interest" description="Disordered" evidence="2">
    <location>
        <begin position="369"/>
        <end position="501"/>
    </location>
</feature>
<proteinExistence type="predicted"/>
<dbReference type="EMBL" id="CAXLJM020000015">
    <property type="protein sequence ID" value="CAL8081980.1"/>
    <property type="molecule type" value="Genomic_DNA"/>
</dbReference>
<keyword evidence="1" id="KW-0479">Metal-binding</keyword>
<dbReference type="SUPFAM" id="SSF57756">
    <property type="entry name" value="Retrovirus zinc finger-like domains"/>
    <property type="match status" value="1"/>
</dbReference>
<dbReference type="InterPro" id="IPR001878">
    <property type="entry name" value="Znf_CCHC"/>
</dbReference>
<feature type="domain" description="CCHC-type" evidence="3">
    <location>
        <begin position="510"/>
        <end position="525"/>
    </location>
</feature>
<accession>A0ABP1Q223</accession>
<evidence type="ECO:0000313" key="5">
    <source>
        <dbReference type="Proteomes" id="UP001642540"/>
    </source>
</evidence>
<evidence type="ECO:0000313" key="4">
    <source>
        <dbReference type="EMBL" id="CAL8081980.1"/>
    </source>
</evidence>
<name>A0ABP1Q223_9HEXA</name>
<evidence type="ECO:0000256" key="1">
    <source>
        <dbReference type="PROSITE-ProRule" id="PRU00047"/>
    </source>
</evidence>
<feature type="region of interest" description="Disordered" evidence="2">
    <location>
        <begin position="555"/>
        <end position="582"/>
    </location>
</feature>
<keyword evidence="1" id="KW-0863">Zinc-finger</keyword>
<dbReference type="PROSITE" id="PS50158">
    <property type="entry name" value="ZF_CCHC"/>
    <property type="match status" value="1"/>
</dbReference>
<sequence length="582" mass="65170">MPKSSPTTPTSSRGLRSGKPYQNVIDHLTTIRRRNAKNTRIPSPIPQGRINTPQNTKVQVQPTPSTSRRQYAEVLKTPTTSADDALEESRSRIDALIAQAHAAIRRGGNQISTSTLSENTTTNTMDIDEVTALINQRVAEAIQANNIEHEATQREKDTELDRLRIDNDVLLQKLQNPSPNRALTSALSGLGIVAANAITAERPKFKEGRTPPEEFLRDVEGFLTSHGYKQEHFITMVKTLLPEDLRRWYDYVLPLCKDWPAFRAQFKSRYGGFLEFEKRVTELQTRFQKYNEPTEKFIYDMVQLSKYCYELDKVEANHVQRAQSKLIPELQLAIGTTPFASVLALVYACDVATRTLEAKDKIAKRPFTIPPLRASSREGYSNKEKSTQDGNQANGRGNNLRFHFQARFRGGSRRGEPDRFGRGRGQIPRAGYQNYSNNYRGPPTMRGYPTRGRGEYRGADNRGNNTRGNNRGLSNRGRGGRGVSRTTDYQRGRSFPGNTNPQAQGGIIECYRCHGFGHRQNTCPNAVGIAMVVGADGIEYPEFEDWESEWEHYPEEGAEGGTGGNIGGGIEDNQNANGINLN</sequence>
<protein>
    <recommendedName>
        <fullName evidence="3">CCHC-type domain-containing protein</fullName>
    </recommendedName>
</protein>
<feature type="compositionally biased region" description="Polar residues" evidence="2">
    <location>
        <begin position="388"/>
        <end position="397"/>
    </location>
</feature>
<feature type="compositionally biased region" description="Low complexity" evidence="2">
    <location>
        <begin position="1"/>
        <end position="12"/>
    </location>
</feature>
<gene>
    <name evidence="4" type="ORF">ODALV1_LOCUS5078</name>
</gene>
<evidence type="ECO:0000256" key="2">
    <source>
        <dbReference type="SAM" id="MobiDB-lite"/>
    </source>
</evidence>
<keyword evidence="1" id="KW-0862">Zinc</keyword>
<feature type="compositionally biased region" description="Low complexity" evidence="2">
    <location>
        <begin position="461"/>
        <end position="476"/>
    </location>
</feature>
<reference evidence="4 5" key="1">
    <citation type="submission" date="2024-08" db="EMBL/GenBank/DDBJ databases">
        <authorList>
            <person name="Cucini C."/>
            <person name="Frati F."/>
        </authorList>
    </citation>
    <scope>NUCLEOTIDE SEQUENCE [LARGE SCALE GENOMIC DNA]</scope>
</reference>
<feature type="region of interest" description="Disordered" evidence="2">
    <location>
        <begin position="1"/>
        <end position="22"/>
    </location>
</feature>
<feature type="compositionally biased region" description="Polar residues" evidence="2">
    <location>
        <begin position="572"/>
        <end position="582"/>
    </location>
</feature>
<comment type="caution">
    <text evidence="4">The sequence shown here is derived from an EMBL/GenBank/DDBJ whole genome shotgun (WGS) entry which is preliminary data.</text>
</comment>
<evidence type="ECO:0000259" key="3">
    <source>
        <dbReference type="PROSITE" id="PS50158"/>
    </source>
</evidence>
<feature type="compositionally biased region" description="Polar residues" evidence="2">
    <location>
        <begin position="49"/>
        <end position="68"/>
    </location>
</feature>